<protein>
    <submittedName>
        <fullName evidence="1">Pyrophosphate--fructose 6-phosphate 1-phosphotransferase subunit alpha</fullName>
    </submittedName>
</protein>
<accession>A0ACC0ID32</accession>
<comment type="caution">
    <text evidence="1">The sequence shown here is derived from an EMBL/GenBank/DDBJ whole genome shotgun (WGS) entry which is preliminary data.</text>
</comment>
<evidence type="ECO:0000313" key="2">
    <source>
        <dbReference type="Proteomes" id="UP001060215"/>
    </source>
</evidence>
<name>A0ACC0ID32_9ERIC</name>
<sequence length="145" mass="16386">MKKEKANNEEEKEWQGSEVEVRRDKYHGVILLPDGLIESIPEVYGLLQEIHGLFRQVVSVDNISSQLSPWASALFEFLPPSLESSSSSSQNQMNLHSYPRLRHKLLAHLVEAEINKRLSSIGAGTDDSASSSQRCFIMFVINNHH</sequence>
<organism evidence="1 2">
    <name type="scientific">Camellia lanceoleosa</name>
    <dbReference type="NCBI Taxonomy" id="1840588"/>
    <lineage>
        <taxon>Eukaryota</taxon>
        <taxon>Viridiplantae</taxon>
        <taxon>Streptophyta</taxon>
        <taxon>Embryophyta</taxon>
        <taxon>Tracheophyta</taxon>
        <taxon>Spermatophyta</taxon>
        <taxon>Magnoliopsida</taxon>
        <taxon>eudicotyledons</taxon>
        <taxon>Gunneridae</taxon>
        <taxon>Pentapetalae</taxon>
        <taxon>asterids</taxon>
        <taxon>Ericales</taxon>
        <taxon>Theaceae</taxon>
        <taxon>Camellia</taxon>
    </lineage>
</organism>
<proteinExistence type="predicted"/>
<dbReference type="Proteomes" id="UP001060215">
    <property type="component" value="Chromosome 6"/>
</dbReference>
<reference evidence="1 2" key="1">
    <citation type="journal article" date="2022" name="Plant J.">
        <title>Chromosome-level genome of Camellia lanceoleosa provides a valuable resource for understanding genome evolution and self-incompatibility.</title>
        <authorList>
            <person name="Gong W."/>
            <person name="Xiao S."/>
            <person name="Wang L."/>
            <person name="Liao Z."/>
            <person name="Chang Y."/>
            <person name="Mo W."/>
            <person name="Hu G."/>
            <person name="Li W."/>
            <person name="Zhao G."/>
            <person name="Zhu H."/>
            <person name="Hu X."/>
            <person name="Ji K."/>
            <person name="Xiang X."/>
            <person name="Song Q."/>
            <person name="Yuan D."/>
            <person name="Jin S."/>
            <person name="Zhang L."/>
        </authorList>
    </citation>
    <scope>NUCLEOTIDE SEQUENCE [LARGE SCALE GENOMIC DNA]</scope>
    <source>
        <strain evidence="1">SQ_2022a</strain>
    </source>
</reference>
<gene>
    <name evidence="1" type="ORF">LOK49_LG03G02840</name>
</gene>
<dbReference type="EMBL" id="CM045763">
    <property type="protein sequence ID" value="KAI8023134.1"/>
    <property type="molecule type" value="Genomic_DNA"/>
</dbReference>
<evidence type="ECO:0000313" key="1">
    <source>
        <dbReference type="EMBL" id="KAI8023134.1"/>
    </source>
</evidence>
<keyword evidence="2" id="KW-1185">Reference proteome</keyword>